<dbReference type="Gene3D" id="3.10.20.30">
    <property type="match status" value="1"/>
</dbReference>
<protein>
    <submittedName>
        <fullName evidence="1">Sulfur carrier protein</fullName>
    </submittedName>
</protein>
<dbReference type="PANTHER" id="PTHR34472">
    <property type="entry name" value="SULFUR CARRIER PROTEIN THIS"/>
    <property type="match status" value="1"/>
</dbReference>
<keyword evidence="2" id="KW-1185">Reference proteome</keyword>
<dbReference type="CDD" id="cd00565">
    <property type="entry name" value="Ubl_ThiS"/>
    <property type="match status" value="1"/>
</dbReference>
<dbReference type="OrthoDB" id="9798559at2"/>
<dbReference type="InterPro" id="IPR012675">
    <property type="entry name" value="Beta-grasp_dom_sf"/>
</dbReference>
<dbReference type="InterPro" id="IPR010035">
    <property type="entry name" value="Thi_S"/>
</dbReference>
<dbReference type="EMBL" id="FRAF01000006">
    <property type="protein sequence ID" value="SHJ95569.1"/>
    <property type="molecule type" value="Genomic_DNA"/>
</dbReference>
<dbReference type="InterPro" id="IPR003749">
    <property type="entry name" value="ThiS/MoaD-like"/>
</dbReference>
<accession>A0A1M6NIM9</accession>
<organism evidence="1 2">
    <name type="scientific">Alicyclobacillus tolerans</name>
    <dbReference type="NCBI Taxonomy" id="90970"/>
    <lineage>
        <taxon>Bacteria</taxon>
        <taxon>Bacillati</taxon>
        <taxon>Bacillota</taxon>
        <taxon>Bacilli</taxon>
        <taxon>Bacillales</taxon>
        <taxon>Alicyclobacillaceae</taxon>
        <taxon>Alicyclobacillus</taxon>
    </lineage>
</organism>
<gene>
    <name evidence="1" type="ORF">SAMN05443507_10662</name>
</gene>
<proteinExistence type="predicted"/>
<sequence>MQIRVNGKDMSIEDNWTLLDFLNSLRLQEERIAVERNQEIVPRENWSMIHLSNGDELEIVRFVGGG</sequence>
<reference evidence="2" key="1">
    <citation type="submission" date="2016-11" db="EMBL/GenBank/DDBJ databases">
        <authorList>
            <person name="Varghese N."/>
            <person name="Submissions S."/>
        </authorList>
    </citation>
    <scope>NUCLEOTIDE SEQUENCE [LARGE SCALE GENOMIC DNA]</scope>
    <source>
        <strain evidence="2">USBA-503</strain>
    </source>
</reference>
<dbReference type="RefSeq" id="WP_072873411.1">
    <property type="nucleotide sequence ID" value="NZ_FRAF01000006.1"/>
</dbReference>
<dbReference type="NCBIfam" id="TIGR01683">
    <property type="entry name" value="thiS"/>
    <property type="match status" value="1"/>
</dbReference>
<dbReference type="STRING" id="1830138.SAMN05443507_10662"/>
<evidence type="ECO:0000313" key="2">
    <source>
        <dbReference type="Proteomes" id="UP000184016"/>
    </source>
</evidence>
<dbReference type="Pfam" id="PF02597">
    <property type="entry name" value="ThiS"/>
    <property type="match status" value="1"/>
</dbReference>
<dbReference type="InterPro" id="IPR016155">
    <property type="entry name" value="Mopterin_synth/thiamin_S_b"/>
</dbReference>
<dbReference type="PANTHER" id="PTHR34472:SF1">
    <property type="entry name" value="SULFUR CARRIER PROTEIN THIS"/>
    <property type="match status" value="1"/>
</dbReference>
<dbReference type="AlphaFoldDB" id="A0A1M6NIM9"/>
<name>A0A1M6NIM9_9BACL</name>
<evidence type="ECO:0000313" key="1">
    <source>
        <dbReference type="EMBL" id="SHJ95569.1"/>
    </source>
</evidence>
<dbReference type="SUPFAM" id="SSF54285">
    <property type="entry name" value="MoaD/ThiS"/>
    <property type="match status" value="1"/>
</dbReference>
<dbReference type="Proteomes" id="UP000184016">
    <property type="component" value="Unassembled WGS sequence"/>
</dbReference>